<evidence type="ECO:0000256" key="4">
    <source>
        <dbReference type="ARBA" id="ARBA00022777"/>
    </source>
</evidence>
<feature type="domain" description="Protein kinase" evidence="7">
    <location>
        <begin position="23"/>
        <end position="290"/>
    </location>
</feature>
<evidence type="ECO:0000259" key="7">
    <source>
        <dbReference type="PROSITE" id="PS50011"/>
    </source>
</evidence>
<keyword evidence="9" id="KW-1185">Reference proteome</keyword>
<feature type="compositionally biased region" description="Low complexity" evidence="6">
    <location>
        <begin position="373"/>
        <end position="387"/>
    </location>
</feature>
<feature type="compositionally biased region" description="Polar residues" evidence="6">
    <location>
        <begin position="360"/>
        <end position="369"/>
    </location>
</feature>
<dbReference type="SMART" id="SM00220">
    <property type="entry name" value="S_TKc"/>
    <property type="match status" value="1"/>
</dbReference>
<evidence type="ECO:0000256" key="1">
    <source>
        <dbReference type="ARBA" id="ARBA00012513"/>
    </source>
</evidence>
<dbReference type="GO" id="GO:0004674">
    <property type="term" value="F:protein serine/threonine kinase activity"/>
    <property type="evidence" value="ECO:0007669"/>
    <property type="project" value="UniProtKB-EC"/>
</dbReference>
<dbReference type="Gene3D" id="1.10.510.10">
    <property type="entry name" value="Transferase(Phosphotransferase) domain 1"/>
    <property type="match status" value="1"/>
</dbReference>
<evidence type="ECO:0000256" key="5">
    <source>
        <dbReference type="ARBA" id="ARBA00022840"/>
    </source>
</evidence>
<dbReference type="PANTHER" id="PTHR43671">
    <property type="entry name" value="SERINE/THREONINE-PROTEIN KINASE NEK"/>
    <property type="match status" value="1"/>
</dbReference>
<dbReference type="AlphaFoldDB" id="A0A085W6M5"/>
<feature type="region of interest" description="Disordered" evidence="6">
    <location>
        <begin position="353"/>
        <end position="396"/>
    </location>
</feature>
<dbReference type="Pfam" id="PF00069">
    <property type="entry name" value="Pkinase"/>
    <property type="match status" value="1"/>
</dbReference>
<dbReference type="Gene3D" id="3.30.200.20">
    <property type="entry name" value="Phosphorylase Kinase, domain 1"/>
    <property type="match status" value="1"/>
</dbReference>
<accession>A0A085W6M5</accession>
<keyword evidence="2" id="KW-0808">Transferase</keyword>
<dbReference type="PANTHER" id="PTHR43671:SF13">
    <property type="entry name" value="SERINE_THREONINE-PROTEIN KINASE NEK2"/>
    <property type="match status" value="1"/>
</dbReference>
<keyword evidence="4" id="KW-0418">Kinase</keyword>
<dbReference type="EMBL" id="JMCB01000018">
    <property type="protein sequence ID" value="KFE63338.1"/>
    <property type="molecule type" value="Genomic_DNA"/>
</dbReference>
<evidence type="ECO:0000313" key="8">
    <source>
        <dbReference type="EMBL" id="KFE63338.1"/>
    </source>
</evidence>
<keyword evidence="3" id="KW-0547">Nucleotide-binding</keyword>
<dbReference type="CDD" id="cd14014">
    <property type="entry name" value="STKc_PknB_like"/>
    <property type="match status" value="1"/>
</dbReference>
<protein>
    <recommendedName>
        <fullName evidence="1">non-specific serine/threonine protein kinase</fullName>
        <ecNumber evidence="1">2.7.11.1</ecNumber>
    </recommendedName>
</protein>
<gene>
    <name evidence="8" type="ORF">DB31_2931</name>
</gene>
<dbReference type="RefSeq" id="WP_044196372.1">
    <property type="nucleotide sequence ID" value="NZ_JMCB01000018.1"/>
</dbReference>
<organism evidence="8 9">
    <name type="scientific">Hyalangium minutum</name>
    <dbReference type="NCBI Taxonomy" id="394096"/>
    <lineage>
        <taxon>Bacteria</taxon>
        <taxon>Pseudomonadati</taxon>
        <taxon>Myxococcota</taxon>
        <taxon>Myxococcia</taxon>
        <taxon>Myxococcales</taxon>
        <taxon>Cystobacterineae</taxon>
        <taxon>Archangiaceae</taxon>
        <taxon>Hyalangium</taxon>
    </lineage>
</organism>
<dbReference type="Proteomes" id="UP000028725">
    <property type="component" value="Unassembled WGS sequence"/>
</dbReference>
<name>A0A085W6M5_9BACT</name>
<dbReference type="PROSITE" id="PS50011">
    <property type="entry name" value="PROTEIN_KINASE_DOM"/>
    <property type="match status" value="1"/>
</dbReference>
<comment type="caution">
    <text evidence="8">The sequence shown here is derived from an EMBL/GenBank/DDBJ whole genome shotgun (WGS) entry which is preliminary data.</text>
</comment>
<keyword evidence="5" id="KW-0067">ATP-binding</keyword>
<evidence type="ECO:0000256" key="2">
    <source>
        <dbReference type="ARBA" id="ARBA00022679"/>
    </source>
</evidence>
<proteinExistence type="predicted"/>
<dbReference type="InterPro" id="IPR000719">
    <property type="entry name" value="Prot_kinase_dom"/>
</dbReference>
<dbReference type="InterPro" id="IPR011009">
    <property type="entry name" value="Kinase-like_dom_sf"/>
</dbReference>
<evidence type="ECO:0000256" key="6">
    <source>
        <dbReference type="SAM" id="MobiDB-lite"/>
    </source>
</evidence>
<dbReference type="EC" id="2.7.11.1" evidence="1"/>
<sequence>MSREDAPQFHPALLAPGSLVGPWRVLDWVSRGVNGAVYRVVRIGQEHVPPAALKLALLPDDPRFQRERELLSRCLHPHIPRLLDSGFWLSPSGARYPFVTMEWVDGVPLYDWARMFRPSAAQQLRLLSQAALALQYLHAQDALHRDLKGANLLVRRSDSRLFVTDFGSSIYPDAASLTPQQLPPGTPAYRSPEAWLFIQRHRLSSERYRPGPADDVFALGVTACVLATGKYPDMGDLKKDAQGSWYLEALRLPRALSSARVPAPQREMILQMLAIRPEERISAADLPPALERAADSLGSCSSDASADPSALPGQRSRRFPWISASALGAFLARAVGVSLLLLLGVRDGARPAPDAEPLATCTSPFQGQPTGLGEAAASAEPSAGPPSTSQSVASDTLPEPFEAQAQPDKKGRCPHSRQVILNGACWARTAVSREECDVLQGEMYQGACYVPVFPPGSSKRPNTSGARAPR</sequence>
<dbReference type="STRING" id="394096.DB31_2931"/>
<dbReference type="OrthoDB" id="5381201at2"/>
<dbReference type="InterPro" id="IPR050660">
    <property type="entry name" value="NEK_Ser/Thr_kinase"/>
</dbReference>
<reference evidence="8 9" key="1">
    <citation type="submission" date="2014-04" db="EMBL/GenBank/DDBJ databases">
        <title>Genome assembly of Hyalangium minutum DSM 14724.</title>
        <authorList>
            <person name="Sharma G."/>
            <person name="Subramanian S."/>
        </authorList>
    </citation>
    <scope>NUCLEOTIDE SEQUENCE [LARGE SCALE GENOMIC DNA]</scope>
    <source>
        <strain evidence="8 9">DSM 14724</strain>
    </source>
</reference>
<dbReference type="GO" id="GO:0005524">
    <property type="term" value="F:ATP binding"/>
    <property type="evidence" value="ECO:0007669"/>
    <property type="project" value="UniProtKB-KW"/>
</dbReference>
<evidence type="ECO:0000313" key="9">
    <source>
        <dbReference type="Proteomes" id="UP000028725"/>
    </source>
</evidence>
<evidence type="ECO:0000256" key="3">
    <source>
        <dbReference type="ARBA" id="ARBA00022741"/>
    </source>
</evidence>
<dbReference type="SUPFAM" id="SSF56112">
    <property type="entry name" value="Protein kinase-like (PK-like)"/>
    <property type="match status" value="1"/>
</dbReference>